<evidence type="ECO:0000313" key="2">
    <source>
        <dbReference type="EMBL" id="MPM67825.1"/>
    </source>
</evidence>
<protein>
    <submittedName>
        <fullName evidence="2">Uncharacterized protein</fullName>
    </submittedName>
</protein>
<reference evidence="2" key="1">
    <citation type="submission" date="2019-08" db="EMBL/GenBank/DDBJ databases">
        <authorList>
            <person name="Kucharzyk K."/>
            <person name="Murdoch R.W."/>
            <person name="Higgins S."/>
            <person name="Loffler F."/>
        </authorList>
    </citation>
    <scope>NUCLEOTIDE SEQUENCE</scope>
</reference>
<sequence length="70" mass="8196">MQPVAKADADDKDDDQHQRNRDDEDHLPEFFLHGRLCGFCRPTNVFDHRLSPLRYSLGVQPETFLNTKLK</sequence>
<comment type="caution">
    <text evidence="2">The sequence shown here is derived from an EMBL/GenBank/DDBJ whole genome shotgun (WGS) entry which is preliminary data.</text>
</comment>
<accession>A0A645BR85</accession>
<evidence type="ECO:0000256" key="1">
    <source>
        <dbReference type="SAM" id="MobiDB-lite"/>
    </source>
</evidence>
<gene>
    <name evidence="2" type="ORF">SDC9_114750</name>
</gene>
<name>A0A645BR85_9ZZZZ</name>
<dbReference type="EMBL" id="VSSQ01021912">
    <property type="protein sequence ID" value="MPM67825.1"/>
    <property type="molecule type" value="Genomic_DNA"/>
</dbReference>
<proteinExistence type="predicted"/>
<feature type="compositionally biased region" description="Basic and acidic residues" evidence="1">
    <location>
        <begin position="14"/>
        <end position="25"/>
    </location>
</feature>
<dbReference type="AlphaFoldDB" id="A0A645BR85"/>
<feature type="region of interest" description="Disordered" evidence="1">
    <location>
        <begin position="1"/>
        <end position="25"/>
    </location>
</feature>
<organism evidence="2">
    <name type="scientific">bioreactor metagenome</name>
    <dbReference type="NCBI Taxonomy" id="1076179"/>
    <lineage>
        <taxon>unclassified sequences</taxon>
        <taxon>metagenomes</taxon>
        <taxon>ecological metagenomes</taxon>
    </lineage>
</organism>